<dbReference type="Proteomes" id="UP001374803">
    <property type="component" value="Chromosome"/>
</dbReference>
<evidence type="ECO:0008006" key="3">
    <source>
        <dbReference type="Google" id="ProtNLM"/>
    </source>
</evidence>
<keyword evidence="2" id="KW-1185">Reference proteome</keyword>
<dbReference type="EMBL" id="CP089983">
    <property type="protein sequence ID" value="WXB02539.1"/>
    <property type="molecule type" value="Genomic_DNA"/>
</dbReference>
<organism evidence="1 2">
    <name type="scientific">Pendulispora rubella</name>
    <dbReference type="NCBI Taxonomy" id="2741070"/>
    <lineage>
        <taxon>Bacteria</taxon>
        <taxon>Pseudomonadati</taxon>
        <taxon>Myxococcota</taxon>
        <taxon>Myxococcia</taxon>
        <taxon>Myxococcales</taxon>
        <taxon>Sorangiineae</taxon>
        <taxon>Pendulisporaceae</taxon>
        <taxon>Pendulispora</taxon>
    </lineage>
</organism>
<accession>A0ABZ2KV26</accession>
<dbReference type="RefSeq" id="WP_394832167.1">
    <property type="nucleotide sequence ID" value="NZ_CP089929.1"/>
</dbReference>
<gene>
    <name evidence="1" type="ORF">LVJ94_37190</name>
</gene>
<evidence type="ECO:0000313" key="2">
    <source>
        <dbReference type="Proteomes" id="UP001374803"/>
    </source>
</evidence>
<name>A0ABZ2KV26_9BACT</name>
<evidence type="ECO:0000313" key="1">
    <source>
        <dbReference type="EMBL" id="WXB02539.1"/>
    </source>
</evidence>
<proteinExistence type="predicted"/>
<sequence length="172" mass="18008">MSAWGVGSLGGVAGIVLVSVSLGCGGGHYQPAPLQPSVCSGVDLQPASTALDERALLDFLRAQGVQARAEQKRGDLVYVEVLNPNDNKWMRLRVAILPSPMAAGRELHEAMLQHKKGSWGVHRGNLAVLGPVAGMNEILGFAGKTKLACWGVLTVAASSDEAVVIPGGYREI</sequence>
<reference evidence="1" key="1">
    <citation type="submission" date="2021-12" db="EMBL/GenBank/DDBJ databases">
        <title>Discovery of the Pendulisporaceae a myxobacterial family with distinct sporulation behavior and unique specialized metabolism.</title>
        <authorList>
            <person name="Garcia R."/>
            <person name="Popoff A."/>
            <person name="Bader C.D."/>
            <person name="Loehr J."/>
            <person name="Walesch S."/>
            <person name="Walt C."/>
            <person name="Boldt J."/>
            <person name="Bunk B."/>
            <person name="Haeckl F.J.F.P.J."/>
            <person name="Gunesch A.P."/>
            <person name="Birkelbach J."/>
            <person name="Nuebel U."/>
            <person name="Pietschmann T."/>
            <person name="Bach T."/>
            <person name="Mueller R."/>
        </authorList>
    </citation>
    <scope>NUCLEOTIDE SEQUENCE</scope>
    <source>
        <strain evidence="1">MSr11367</strain>
    </source>
</reference>
<protein>
    <recommendedName>
        <fullName evidence="3">Lipoprotein</fullName>
    </recommendedName>
</protein>